<dbReference type="Proteomes" id="UP000465609">
    <property type="component" value="Chromosome"/>
</dbReference>
<evidence type="ECO:0000313" key="1">
    <source>
        <dbReference type="EMBL" id="BBX87886.1"/>
    </source>
</evidence>
<evidence type="ECO:0000313" key="2">
    <source>
        <dbReference type="Proteomes" id="UP000465609"/>
    </source>
</evidence>
<sequence>MLPRDGIAKAVNIKMIRRGREYRVTVADVSLRFAADADKQLVWVHSQQRLIGGFDLARFGGRLDPASIQQFIIVGLGAAALEG</sequence>
<gene>
    <name evidence="1" type="ORF">MAUB_57590</name>
</gene>
<dbReference type="EMBL" id="AP022577">
    <property type="protein sequence ID" value="BBX87886.1"/>
    <property type="molecule type" value="Genomic_DNA"/>
</dbReference>
<reference evidence="1 2" key="1">
    <citation type="journal article" date="2019" name="Emerg. Microbes Infect.">
        <title>Comprehensive subspecies identification of 175 nontuberculous mycobacteria species based on 7547 genomic profiles.</title>
        <authorList>
            <person name="Matsumoto Y."/>
            <person name="Kinjo T."/>
            <person name="Motooka D."/>
            <person name="Nabeya D."/>
            <person name="Jung N."/>
            <person name="Uechi K."/>
            <person name="Horii T."/>
            <person name="Iida T."/>
            <person name="Fujita J."/>
            <person name="Nakamura S."/>
        </authorList>
    </citation>
    <scope>NUCLEOTIDE SEQUENCE [LARGE SCALE GENOMIC DNA]</scope>
    <source>
        <strain evidence="1 2">JCM 15296</strain>
    </source>
</reference>
<proteinExistence type="predicted"/>
<protein>
    <submittedName>
        <fullName evidence="1">Uncharacterized protein</fullName>
    </submittedName>
</protein>
<organism evidence="1 2">
    <name type="scientific">Mycolicibacterium aubagnense</name>
    <dbReference type="NCBI Taxonomy" id="319707"/>
    <lineage>
        <taxon>Bacteria</taxon>
        <taxon>Bacillati</taxon>
        <taxon>Actinomycetota</taxon>
        <taxon>Actinomycetes</taxon>
        <taxon>Mycobacteriales</taxon>
        <taxon>Mycobacteriaceae</taxon>
        <taxon>Mycolicibacterium</taxon>
    </lineage>
</organism>
<keyword evidence="2" id="KW-1185">Reference proteome</keyword>
<accession>A0ABM7IM63</accession>
<name>A0ABM7IM63_9MYCO</name>